<sequence>MAAIQGSARTMAIFPPGQGTSTILGEVIRRARTSSVRVQGLFVVLDPVACCDADDFREEMERRIREAIFEQLLMGYWDEAFYGTRRQKLFQLFNAPNETPLIDLRYQLQQSDLTAVQAGRVKLTAISDSYANRLAELYATLYTQIGLSTTLIMDFPYRADEDVVSTAFREVKWFDENDKGDGFPVAAFSEAYFLTREQADIAYTVWQRDYNTVEFPPYNEAEVFAILAAHFRPKSGGREVPLGAVFSQDFVKRAWAEGRPLEEMIEAIRKDMLHALDIDPGRIQYMLVPRD</sequence>
<accession>G7Z8J4</accession>
<dbReference type="STRING" id="862719.AZOLI_2045"/>
<dbReference type="HOGENOM" id="CLU_955293_0_0_5"/>
<protein>
    <submittedName>
        <fullName evidence="1">Uncharacterized protein</fullName>
    </submittedName>
</protein>
<dbReference type="Proteomes" id="UP000005667">
    <property type="component" value="Chromosome"/>
</dbReference>
<dbReference type="AlphaFoldDB" id="G7Z8J4"/>
<evidence type="ECO:0000313" key="1">
    <source>
        <dbReference type="EMBL" id="CBS87283.1"/>
    </source>
</evidence>
<dbReference type="KEGG" id="ali:AZOLI_2045"/>
<organism evidence="1 2">
    <name type="scientific">Azospirillum lipoferum (strain 4B)</name>
    <dbReference type="NCBI Taxonomy" id="862719"/>
    <lineage>
        <taxon>Bacteria</taxon>
        <taxon>Pseudomonadati</taxon>
        <taxon>Pseudomonadota</taxon>
        <taxon>Alphaproteobacteria</taxon>
        <taxon>Rhodospirillales</taxon>
        <taxon>Azospirillaceae</taxon>
        <taxon>Azospirillum</taxon>
    </lineage>
</organism>
<evidence type="ECO:0000313" key="2">
    <source>
        <dbReference type="Proteomes" id="UP000005667"/>
    </source>
</evidence>
<name>G7Z8J4_AZOL4</name>
<dbReference type="EMBL" id="FQ311868">
    <property type="protein sequence ID" value="CBS87283.1"/>
    <property type="molecule type" value="Genomic_DNA"/>
</dbReference>
<reference evidence="2" key="1">
    <citation type="journal article" date="2011" name="PLoS Genet.">
        <title>Azospirillum genomes reveal transition of bacteria from aquatic to terrestrial environments.</title>
        <authorList>
            <person name="Wisniewski-Dye F."/>
            <person name="Borziak K."/>
            <person name="Khalsa-Moyers G."/>
            <person name="Alexandre G."/>
            <person name="Sukharnikov L.O."/>
            <person name="Wuichet K."/>
            <person name="Hurst G.B."/>
            <person name="McDonald W.H."/>
            <person name="Robertson J.S."/>
            <person name="Barbe V."/>
            <person name="Calteau A."/>
            <person name="Rouy Z."/>
            <person name="Mangenot S."/>
            <person name="Prigent-Combaret C."/>
            <person name="Normand P."/>
            <person name="Boyer M."/>
            <person name="Siguier P."/>
            <person name="Dessaux Y."/>
            <person name="Elmerich C."/>
            <person name="Condemine G."/>
            <person name="Krishnen G."/>
            <person name="Kennedy I."/>
            <person name="Paterson A.H."/>
            <person name="Gonzalez V."/>
            <person name="Mavingui P."/>
            <person name="Zhulin I.B."/>
        </authorList>
    </citation>
    <scope>NUCLEOTIDE SEQUENCE [LARGE SCALE GENOMIC DNA]</scope>
    <source>
        <strain evidence="2">4B</strain>
    </source>
</reference>
<keyword evidence="2" id="KW-1185">Reference proteome</keyword>
<gene>
    <name evidence="1" type="ordered locus">AZOLI_2045</name>
</gene>
<proteinExistence type="predicted"/>